<dbReference type="GO" id="GO:0005634">
    <property type="term" value="C:nucleus"/>
    <property type="evidence" value="ECO:0007669"/>
    <property type="project" value="UniProtKB-SubCell"/>
</dbReference>
<evidence type="ECO:0000256" key="4">
    <source>
        <dbReference type="SAM" id="Coils"/>
    </source>
</evidence>
<gene>
    <name evidence="5" type="ORF">FCC1311_039392</name>
</gene>
<evidence type="ECO:0000256" key="2">
    <source>
        <dbReference type="ARBA" id="ARBA00009389"/>
    </source>
</evidence>
<dbReference type="PANTHER" id="PTHR13168">
    <property type="entry name" value="ASSOCIATE OF C-MYC AMY-1"/>
    <property type="match status" value="1"/>
</dbReference>
<dbReference type="Proteomes" id="UP000241890">
    <property type="component" value="Unassembled WGS sequence"/>
</dbReference>
<name>A0A2R5G9K5_9STRA</name>
<dbReference type="Gene3D" id="6.10.250.2730">
    <property type="match status" value="1"/>
</dbReference>
<protein>
    <submittedName>
        <fullName evidence="5">c-Myc-binding protein-like</fullName>
    </submittedName>
</protein>
<dbReference type="InterPro" id="IPR026060">
    <property type="entry name" value="AMY1"/>
</dbReference>
<proteinExistence type="inferred from homology"/>
<dbReference type="OrthoDB" id="524165at2759"/>
<dbReference type="PANTHER" id="PTHR13168:SF0">
    <property type="entry name" value="C-MYC-BINDING PROTEIN"/>
    <property type="match status" value="1"/>
</dbReference>
<dbReference type="InParanoid" id="A0A2R5G9K5"/>
<evidence type="ECO:0000313" key="5">
    <source>
        <dbReference type="EMBL" id="GBG27716.1"/>
    </source>
</evidence>
<keyword evidence="6" id="KW-1185">Reference proteome</keyword>
<dbReference type="EMBL" id="BEYU01000035">
    <property type="protein sequence ID" value="GBG27716.1"/>
    <property type="molecule type" value="Genomic_DNA"/>
</dbReference>
<sequence length="94" mass="10279">MATSHKTSDSKKEEFRKYLEKSGVIDALTKVLVGLYEEPERPTNAVDYVKRYMGASAGQDSEALKRENEELKQQIEDLKSQLDSAGAGAGAAAE</sequence>
<feature type="coiled-coil region" evidence="4">
    <location>
        <begin position="54"/>
        <end position="88"/>
    </location>
</feature>
<reference evidence="5 6" key="1">
    <citation type="submission" date="2017-12" db="EMBL/GenBank/DDBJ databases">
        <title>Sequencing, de novo assembly and annotation of complete genome of a new Thraustochytrid species, strain FCC1311.</title>
        <authorList>
            <person name="Sedici K."/>
            <person name="Godart F."/>
            <person name="Aiese Cigliano R."/>
            <person name="Sanseverino W."/>
            <person name="Barakat M."/>
            <person name="Ortet P."/>
            <person name="Marechal E."/>
            <person name="Cagnac O."/>
            <person name="Amato A."/>
        </authorList>
    </citation>
    <scope>NUCLEOTIDE SEQUENCE [LARGE SCALE GENOMIC DNA]</scope>
</reference>
<evidence type="ECO:0000313" key="6">
    <source>
        <dbReference type="Proteomes" id="UP000241890"/>
    </source>
</evidence>
<comment type="caution">
    <text evidence="5">The sequence shown here is derived from an EMBL/GenBank/DDBJ whole genome shotgun (WGS) entry which is preliminary data.</text>
</comment>
<evidence type="ECO:0000256" key="3">
    <source>
        <dbReference type="ARBA" id="ARBA00023242"/>
    </source>
</evidence>
<evidence type="ECO:0000256" key="1">
    <source>
        <dbReference type="ARBA" id="ARBA00004123"/>
    </source>
</evidence>
<comment type="subcellular location">
    <subcellularLocation>
        <location evidence="1">Nucleus</location>
    </subcellularLocation>
</comment>
<keyword evidence="4" id="KW-0175">Coiled coil</keyword>
<organism evidence="5 6">
    <name type="scientific">Hondaea fermentalgiana</name>
    <dbReference type="NCBI Taxonomy" id="2315210"/>
    <lineage>
        <taxon>Eukaryota</taxon>
        <taxon>Sar</taxon>
        <taxon>Stramenopiles</taxon>
        <taxon>Bigyra</taxon>
        <taxon>Labyrinthulomycetes</taxon>
        <taxon>Thraustochytrida</taxon>
        <taxon>Thraustochytriidae</taxon>
        <taxon>Hondaea</taxon>
    </lineage>
</organism>
<comment type="similarity">
    <text evidence="2">Belongs to the AMY1 family.</text>
</comment>
<dbReference type="AlphaFoldDB" id="A0A2R5G9K5"/>
<dbReference type="FunCoup" id="A0A2R5G9K5">
    <property type="interactions" value="7"/>
</dbReference>
<dbReference type="PRINTS" id="PR02028">
    <property type="entry name" value="CMYCBINDINGP"/>
</dbReference>
<dbReference type="GO" id="GO:0003713">
    <property type="term" value="F:transcription coactivator activity"/>
    <property type="evidence" value="ECO:0007669"/>
    <property type="project" value="InterPro"/>
</dbReference>
<accession>A0A2R5G9K5</accession>
<keyword evidence="3" id="KW-0539">Nucleus</keyword>